<feature type="region of interest" description="Disordered" evidence="1">
    <location>
        <begin position="72"/>
        <end position="94"/>
    </location>
</feature>
<sequence length="327" mass="34999">SAPENCAGDSKKTGNFVRDKIFRRNFQKNSAHFESKLREKNGSIRKYRSTTKTPPSRAQYFGQAPFSPCLPGGPGGPLSPGSPSLPGGPCGPGAPFGPGAPVEKPIFARGRENFPNLLHINAKKPALTIVAIAAGCSRWSDRAVIAFVAIQCTCFPNFKIAKSENLLQFGVLAFQISKPSKVKICYSNLYWITVDLIYLLSKFQNRQNLPGCPGGPLGPSRPGAPDLPSGPGAPSLPGGARRPGLPGGARTSRSAVLTGNARRAVEPFQTTTVARTTRLTFGDGFVVVVADVNLADVKIFDVSKITLRFNLASRFFTMSDFLTSFKL</sequence>
<name>A0A915J4U2_ROMCU</name>
<feature type="region of interest" description="Disordered" evidence="1">
    <location>
        <begin position="211"/>
        <end position="254"/>
    </location>
</feature>
<proteinExistence type="predicted"/>
<dbReference type="Proteomes" id="UP000887565">
    <property type="component" value="Unplaced"/>
</dbReference>
<feature type="compositionally biased region" description="Basic and acidic residues" evidence="1">
    <location>
        <begin position="32"/>
        <end position="42"/>
    </location>
</feature>
<feature type="compositionally biased region" description="Low complexity" evidence="1">
    <location>
        <begin position="218"/>
        <end position="250"/>
    </location>
</feature>
<accession>A0A915J4U2</accession>
<feature type="region of interest" description="Disordered" evidence="1">
    <location>
        <begin position="32"/>
        <end position="59"/>
    </location>
</feature>
<evidence type="ECO:0000313" key="3">
    <source>
        <dbReference type="WBParaSite" id="nRc.2.0.1.t21160-RA"/>
    </source>
</evidence>
<protein>
    <submittedName>
        <fullName evidence="3">Uncharacterized protein</fullName>
    </submittedName>
</protein>
<reference evidence="3" key="1">
    <citation type="submission" date="2022-11" db="UniProtKB">
        <authorList>
            <consortium name="WormBaseParasite"/>
        </authorList>
    </citation>
    <scope>IDENTIFICATION</scope>
</reference>
<evidence type="ECO:0000313" key="2">
    <source>
        <dbReference type="Proteomes" id="UP000887565"/>
    </source>
</evidence>
<keyword evidence="2" id="KW-1185">Reference proteome</keyword>
<dbReference type="AlphaFoldDB" id="A0A915J4U2"/>
<dbReference type="WBParaSite" id="nRc.2.0.1.t21160-RA">
    <property type="protein sequence ID" value="nRc.2.0.1.t21160-RA"/>
    <property type="gene ID" value="nRc.2.0.1.g21160"/>
</dbReference>
<organism evidence="2 3">
    <name type="scientific">Romanomermis culicivorax</name>
    <name type="common">Nematode worm</name>
    <dbReference type="NCBI Taxonomy" id="13658"/>
    <lineage>
        <taxon>Eukaryota</taxon>
        <taxon>Metazoa</taxon>
        <taxon>Ecdysozoa</taxon>
        <taxon>Nematoda</taxon>
        <taxon>Enoplea</taxon>
        <taxon>Dorylaimia</taxon>
        <taxon>Mermithida</taxon>
        <taxon>Mermithoidea</taxon>
        <taxon>Mermithidae</taxon>
        <taxon>Romanomermis</taxon>
    </lineage>
</organism>
<evidence type="ECO:0000256" key="1">
    <source>
        <dbReference type="SAM" id="MobiDB-lite"/>
    </source>
</evidence>